<evidence type="ECO:0000313" key="1">
    <source>
        <dbReference type="EMBL" id="KAJ9087434.1"/>
    </source>
</evidence>
<organism evidence="1 2">
    <name type="scientific">Entomophthora muscae</name>
    <dbReference type="NCBI Taxonomy" id="34485"/>
    <lineage>
        <taxon>Eukaryota</taxon>
        <taxon>Fungi</taxon>
        <taxon>Fungi incertae sedis</taxon>
        <taxon>Zoopagomycota</taxon>
        <taxon>Entomophthoromycotina</taxon>
        <taxon>Entomophthoromycetes</taxon>
        <taxon>Entomophthorales</taxon>
        <taxon>Entomophthoraceae</taxon>
        <taxon>Entomophthora</taxon>
    </lineage>
</organism>
<name>A0ACC2UKV9_9FUNG</name>
<dbReference type="Proteomes" id="UP001165960">
    <property type="component" value="Unassembled WGS sequence"/>
</dbReference>
<accession>A0ACC2UKV9</accession>
<proteinExistence type="predicted"/>
<dbReference type="EMBL" id="QTSX02000263">
    <property type="protein sequence ID" value="KAJ9087434.1"/>
    <property type="molecule type" value="Genomic_DNA"/>
</dbReference>
<keyword evidence="2" id="KW-1185">Reference proteome</keyword>
<reference evidence="1" key="1">
    <citation type="submission" date="2022-04" db="EMBL/GenBank/DDBJ databases">
        <title>Genome of the entomopathogenic fungus Entomophthora muscae.</title>
        <authorList>
            <person name="Elya C."/>
            <person name="Lovett B.R."/>
            <person name="Lee E."/>
            <person name="Macias A.M."/>
            <person name="Hajek A.E."/>
            <person name="De Bivort B.L."/>
            <person name="Kasson M.T."/>
            <person name="De Fine Licht H.H."/>
            <person name="Stajich J.E."/>
        </authorList>
    </citation>
    <scope>NUCLEOTIDE SEQUENCE</scope>
    <source>
        <strain evidence="1">Berkeley</strain>
    </source>
</reference>
<sequence>MNLNSCGPFTCKWARWIAYVFLAGAVCVALSLMGAFYYYTDYSDVRGKRPHVEFQAWENERFQVLLDFKGLDSQVAYFEVMAHSKNKASDYLWLKTKTNEFRLTLNQSRLVAFNFSTNPRTSLYNYPLDEYYTHFDMQVMLERSKLYIPFGLQLRKFDDEFSVVVTSFSTGLKSPQYFSMQLRRSFATFIVCTVFLMVMWILAVSIFYIAIFNRQALVSQTILLACSLALSTLRNSLPNVPEEEILIDIWLFSCQKMLVLLYASMVLSWAYRMVFVGSQPLESSQPPSKH</sequence>
<gene>
    <name evidence="1" type="ORF">DSO57_1033437</name>
</gene>
<comment type="caution">
    <text evidence="1">The sequence shown here is derived from an EMBL/GenBank/DDBJ whole genome shotgun (WGS) entry which is preliminary data.</text>
</comment>
<evidence type="ECO:0000313" key="2">
    <source>
        <dbReference type="Proteomes" id="UP001165960"/>
    </source>
</evidence>
<protein>
    <submittedName>
        <fullName evidence="1">Uncharacterized protein</fullName>
    </submittedName>
</protein>